<dbReference type="InterPro" id="IPR002838">
    <property type="entry name" value="AIM24"/>
</dbReference>
<proteinExistence type="predicted"/>
<sequence>MEYKISGDILQTVDMVLKAGDKVYCEAGALAWMSDNVKMETKAKGGIMKSLGRALTGESFFLVDYYVDEGDGLVSFAAEYPGKTIPFDLKAEESVIAQKDAFLVAENSVKMEVFLQKKLGAGIFGGEGFILQKFTGPGKAFASVGGEILSLDLEQGQRIKVNPGFVAAFQPQVGFDIQRIKGITNMLFGGEGLFLATLTGPGKVWLQTMPISHLAAKIREFIPSARQGQSRGGGRGLTLGPGGLGFKI</sequence>
<dbReference type="PANTHER" id="PTHR43657">
    <property type="entry name" value="TRYPTOPHAN RNA-BINDING ATTENUATOR PROTEIN-LIKE PROTEIN"/>
    <property type="match status" value="1"/>
</dbReference>
<dbReference type="SUPFAM" id="SSF51219">
    <property type="entry name" value="TRAP-like"/>
    <property type="match status" value="1"/>
</dbReference>
<dbReference type="InterPro" id="IPR036983">
    <property type="entry name" value="AIM24_sf"/>
</dbReference>
<dbReference type="InterPro" id="IPR016031">
    <property type="entry name" value="Trp_RNA-bd_attenuator-like_dom"/>
</dbReference>
<evidence type="ECO:0000313" key="2">
    <source>
        <dbReference type="EMBL" id="MAG21949.1"/>
    </source>
</evidence>
<accession>A0A2D6M0N9</accession>
<comment type="caution">
    <text evidence="2">The sequence shown here is derived from an EMBL/GenBank/DDBJ whole genome shotgun (WGS) entry which is preliminary data.</text>
</comment>
<dbReference type="EMBL" id="NZBU01000005">
    <property type="protein sequence ID" value="MAG21949.1"/>
    <property type="molecule type" value="Genomic_DNA"/>
</dbReference>
<feature type="compositionally biased region" description="Gly residues" evidence="1">
    <location>
        <begin position="230"/>
        <end position="248"/>
    </location>
</feature>
<dbReference type="AlphaFoldDB" id="A0A2D6M0N9"/>
<evidence type="ECO:0000256" key="1">
    <source>
        <dbReference type="SAM" id="MobiDB-lite"/>
    </source>
</evidence>
<dbReference type="PANTHER" id="PTHR43657:SF1">
    <property type="entry name" value="ALTERED INHERITANCE OF MITOCHONDRIA PROTEIN 24, MITOCHONDRIAL"/>
    <property type="match status" value="1"/>
</dbReference>
<name>A0A2D6M0N9_9ARCH</name>
<organism evidence="2 3">
    <name type="scientific">Candidatus Iainarchaeum sp</name>
    <dbReference type="NCBI Taxonomy" id="3101447"/>
    <lineage>
        <taxon>Archaea</taxon>
        <taxon>Candidatus Iainarchaeota</taxon>
        <taxon>Candidatus Iainarchaeia</taxon>
        <taxon>Candidatus Iainarchaeales</taxon>
        <taxon>Candidatus Iainarchaeaceae</taxon>
        <taxon>Candidatus Iainarchaeum</taxon>
    </lineage>
</organism>
<reference evidence="3" key="1">
    <citation type="submission" date="2017-09" db="EMBL/GenBank/DDBJ databases">
        <title>The Reconstruction of 2,631 Draft Metagenome-Assembled Genomes from the Global Oceans.</title>
        <authorList>
            <person name="Tully B.J."/>
            <person name="Graham E.D."/>
            <person name="Heidelberg J.F."/>
        </authorList>
    </citation>
    <scope>NUCLEOTIDE SEQUENCE [LARGE SCALE GENOMIC DNA]</scope>
</reference>
<gene>
    <name evidence="2" type="ORF">CL943_01405</name>
</gene>
<dbReference type="Gene3D" id="3.60.160.10">
    <property type="entry name" value="Mitochondrial biogenesis AIM24"/>
    <property type="match status" value="1"/>
</dbReference>
<dbReference type="Proteomes" id="UP000226592">
    <property type="component" value="Unassembled WGS sequence"/>
</dbReference>
<dbReference type="Pfam" id="PF01987">
    <property type="entry name" value="AIM24"/>
    <property type="match status" value="1"/>
</dbReference>
<feature type="region of interest" description="Disordered" evidence="1">
    <location>
        <begin position="226"/>
        <end position="248"/>
    </location>
</feature>
<protein>
    <submittedName>
        <fullName evidence="2">TIGR00266 family protein</fullName>
    </submittedName>
</protein>
<dbReference type="NCBIfam" id="TIGR00266">
    <property type="entry name" value="TIGR00266 family protein"/>
    <property type="match status" value="1"/>
</dbReference>
<evidence type="ECO:0000313" key="3">
    <source>
        <dbReference type="Proteomes" id="UP000226592"/>
    </source>
</evidence>